<dbReference type="Gene3D" id="3.40.50.300">
    <property type="entry name" value="P-loop containing nucleotide triphosphate hydrolases"/>
    <property type="match status" value="1"/>
</dbReference>
<dbReference type="PROSITE" id="PS00211">
    <property type="entry name" value="ABC_TRANSPORTER_1"/>
    <property type="match status" value="1"/>
</dbReference>
<feature type="domain" description="ABC transporter" evidence="4">
    <location>
        <begin position="3"/>
        <end position="220"/>
    </location>
</feature>
<protein>
    <submittedName>
        <fullName evidence="5">ABC transporter ATP-binding protein</fullName>
    </submittedName>
</protein>
<keyword evidence="6" id="KW-1185">Reference proteome</keyword>
<organism evidence="5 6">
    <name type="scientific">Pseudidiomarina halophila</name>
    <dbReference type="NCBI Taxonomy" id="1449799"/>
    <lineage>
        <taxon>Bacteria</taxon>
        <taxon>Pseudomonadati</taxon>
        <taxon>Pseudomonadota</taxon>
        <taxon>Gammaproteobacteria</taxon>
        <taxon>Alteromonadales</taxon>
        <taxon>Idiomarinaceae</taxon>
        <taxon>Pseudidiomarina</taxon>
    </lineage>
</organism>
<dbReference type="OrthoDB" id="9802264at2"/>
<evidence type="ECO:0000259" key="4">
    <source>
        <dbReference type="PROSITE" id="PS50893"/>
    </source>
</evidence>
<sequence>MSSESPEICFREQLLHWQESGTTLALPDIILAKGQSAGVMGPSGCGKSSWLRCLLGEAVGHVKLTGEFYVRDREISKLAIEDRNIGILLQDNPLFPHYSVRKNLAFALQKKNVSRAEQNQMIASQLALLGMADFIDRLPGQLSGGQRARIGLLRTVLAEPALVLLDEPFNALDSQRRQQVRDWTFAFLKQRGISSIIVSHQADDLTYVDQHVSWPEGVSE</sequence>
<dbReference type="EMBL" id="PIPW01000001">
    <property type="protein sequence ID" value="RUO54538.1"/>
    <property type="molecule type" value="Genomic_DNA"/>
</dbReference>
<dbReference type="PANTHER" id="PTHR42781:SF4">
    <property type="entry name" value="SPERMIDINE_PUTRESCINE IMPORT ATP-BINDING PROTEIN POTA"/>
    <property type="match status" value="1"/>
</dbReference>
<dbReference type="Proteomes" id="UP000287198">
    <property type="component" value="Unassembled WGS sequence"/>
</dbReference>
<keyword evidence="3 5" id="KW-0067">ATP-binding</keyword>
<gene>
    <name evidence="5" type="ORF">CWI69_03780</name>
</gene>
<dbReference type="SUPFAM" id="SSF52540">
    <property type="entry name" value="P-loop containing nucleoside triphosphate hydrolases"/>
    <property type="match status" value="1"/>
</dbReference>
<evidence type="ECO:0000313" key="6">
    <source>
        <dbReference type="Proteomes" id="UP000287198"/>
    </source>
</evidence>
<keyword evidence="1" id="KW-0813">Transport</keyword>
<dbReference type="InterPro" id="IPR027417">
    <property type="entry name" value="P-loop_NTPase"/>
</dbReference>
<keyword evidence="2" id="KW-0547">Nucleotide-binding</keyword>
<dbReference type="Pfam" id="PF00005">
    <property type="entry name" value="ABC_tran"/>
    <property type="match status" value="1"/>
</dbReference>
<evidence type="ECO:0000256" key="3">
    <source>
        <dbReference type="ARBA" id="ARBA00022840"/>
    </source>
</evidence>
<comment type="caution">
    <text evidence="5">The sequence shown here is derived from an EMBL/GenBank/DDBJ whole genome shotgun (WGS) entry which is preliminary data.</text>
</comment>
<accession>A0A432Y0R7</accession>
<name>A0A432Y0R7_9GAMM</name>
<reference evidence="6" key="1">
    <citation type="journal article" date="2018" name="Front. Microbiol.">
        <title>Genome-Based Analysis Reveals the Taxonomy and Diversity of the Family Idiomarinaceae.</title>
        <authorList>
            <person name="Liu Y."/>
            <person name="Lai Q."/>
            <person name="Shao Z."/>
        </authorList>
    </citation>
    <scope>NUCLEOTIDE SEQUENCE [LARGE SCALE GENOMIC DNA]</scope>
    <source>
        <strain evidence="6">BH195</strain>
    </source>
</reference>
<dbReference type="RefSeq" id="WP_126762018.1">
    <property type="nucleotide sequence ID" value="NZ_JBHLTZ010000004.1"/>
</dbReference>
<dbReference type="PROSITE" id="PS50893">
    <property type="entry name" value="ABC_TRANSPORTER_2"/>
    <property type="match status" value="1"/>
</dbReference>
<evidence type="ECO:0000256" key="2">
    <source>
        <dbReference type="ARBA" id="ARBA00022741"/>
    </source>
</evidence>
<dbReference type="InterPro" id="IPR003439">
    <property type="entry name" value="ABC_transporter-like_ATP-bd"/>
</dbReference>
<dbReference type="InterPro" id="IPR003593">
    <property type="entry name" value="AAA+_ATPase"/>
</dbReference>
<dbReference type="GO" id="GO:0016887">
    <property type="term" value="F:ATP hydrolysis activity"/>
    <property type="evidence" value="ECO:0007669"/>
    <property type="project" value="InterPro"/>
</dbReference>
<dbReference type="InterPro" id="IPR050093">
    <property type="entry name" value="ABC_SmlMolc_Importer"/>
</dbReference>
<dbReference type="PANTHER" id="PTHR42781">
    <property type="entry name" value="SPERMIDINE/PUTRESCINE IMPORT ATP-BINDING PROTEIN POTA"/>
    <property type="match status" value="1"/>
</dbReference>
<dbReference type="InterPro" id="IPR017871">
    <property type="entry name" value="ABC_transporter-like_CS"/>
</dbReference>
<proteinExistence type="predicted"/>
<dbReference type="SMART" id="SM00382">
    <property type="entry name" value="AAA"/>
    <property type="match status" value="1"/>
</dbReference>
<evidence type="ECO:0000256" key="1">
    <source>
        <dbReference type="ARBA" id="ARBA00022448"/>
    </source>
</evidence>
<dbReference type="AlphaFoldDB" id="A0A432Y0R7"/>
<evidence type="ECO:0000313" key="5">
    <source>
        <dbReference type="EMBL" id="RUO54538.1"/>
    </source>
</evidence>
<dbReference type="GO" id="GO:0005524">
    <property type="term" value="F:ATP binding"/>
    <property type="evidence" value="ECO:0007669"/>
    <property type="project" value="UniProtKB-KW"/>
</dbReference>